<protein>
    <submittedName>
        <fullName evidence="2">Uncharacterized protein</fullName>
    </submittedName>
</protein>
<feature type="transmembrane region" description="Helical" evidence="1">
    <location>
        <begin position="20"/>
        <end position="41"/>
    </location>
</feature>
<name>A0ABY2IIJ7_9MICO</name>
<proteinExistence type="predicted"/>
<dbReference type="Proteomes" id="UP000297608">
    <property type="component" value="Unassembled WGS sequence"/>
</dbReference>
<evidence type="ECO:0000313" key="2">
    <source>
        <dbReference type="EMBL" id="TFB90465.1"/>
    </source>
</evidence>
<sequence>MVRYCTSRVPSRRNGVFMPTFVYGLIALVTFGALGAVVWSYRDVANRHAEKARAYAAAHGRVDEH</sequence>
<keyword evidence="1" id="KW-1133">Transmembrane helix</keyword>
<reference evidence="2 3" key="1">
    <citation type="submission" date="2019-03" db="EMBL/GenBank/DDBJ databases">
        <title>Genomics of glacier-inhabiting Cryobacterium strains.</title>
        <authorList>
            <person name="Liu Q."/>
            <person name="Xin Y.-H."/>
        </authorList>
    </citation>
    <scope>NUCLEOTIDE SEQUENCE [LARGE SCALE GENOMIC DNA]</scope>
    <source>
        <strain evidence="2 3">MDB2-B</strain>
    </source>
</reference>
<keyword evidence="1" id="KW-0472">Membrane</keyword>
<keyword evidence="3" id="KW-1185">Reference proteome</keyword>
<dbReference type="EMBL" id="SOFG01000004">
    <property type="protein sequence ID" value="TFB90465.1"/>
    <property type="molecule type" value="Genomic_DNA"/>
</dbReference>
<accession>A0ABY2IIJ7</accession>
<gene>
    <name evidence="2" type="ORF">E3O44_02305</name>
</gene>
<keyword evidence="1" id="KW-0812">Transmembrane</keyword>
<comment type="caution">
    <text evidence="2">The sequence shown here is derived from an EMBL/GenBank/DDBJ whole genome shotgun (WGS) entry which is preliminary data.</text>
</comment>
<evidence type="ECO:0000313" key="3">
    <source>
        <dbReference type="Proteomes" id="UP000297608"/>
    </source>
</evidence>
<evidence type="ECO:0000256" key="1">
    <source>
        <dbReference type="SAM" id="Phobius"/>
    </source>
</evidence>
<organism evidence="2 3">
    <name type="scientific">Cryobacterium algoricola</name>
    <dbReference type="NCBI Taxonomy" id="1259183"/>
    <lineage>
        <taxon>Bacteria</taxon>
        <taxon>Bacillati</taxon>
        <taxon>Actinomycetota</taxon>
        <taxon>Actinomycetes</taxon>
        <taxon>Micrococcales</taxon>
        <taxon>Microbacteriaceae</taxon>
        <taxon>Cryobacterium</taxon>
    </lineage>
</organism>